<name>A0A9X3TUM7_9BACL</name>
<dbReference type="EMBL" id="JAPYYP010000047">
    <property type="protein sequence ID" value="MDA5110862.1"/>
    <property type="molecule type" value="Genomic_DNA"/>
</dbReference>
<sequence length="401" mass="45291">MSDQFFPLVSIITPSFNQARFIRETIESVLNQDYPHLEHIVIDGGSTDGTLEILNHFRQTDNRFRFVSEPDRGQSHAINKGLAMAAGEIIGWVNSDDTYQPGAIRKAVQALQQRPEWAMVHGGCYVINENSQIQSSISVAPADYQKLYHSCCVCQPAAFIRKDILQQMGGVDETLNFCMDYDLWIRIAKNHLIGYVPDHLANARIHRTAKSVTQWHSVGLPEVLKTVEKHYGSISKTWLAHAPHYRKRETPRPHPQQQVIHSHPVQPKNLSSIGHPDRVTSMNRYADLWVPPQFHITIEATPGSRFHTLLVKGRALALRPGQPVNLSANILVNGRSVGTYQTSGQSFVWEIPLDHNQQINQVTILSSRFLTDPNSSHRMICFIADEVVPLTAGEADYYKRN</sequence>
<proteinExistence type="inferred from homology"/>
<evidence type="ECO:0000313" key="4">
    <source>
        <dbReference type="EMBL" id="MDA5110862.1"/>
    </source>
</evidence>
<reference evidence="4" key="1">
    <citation type="submission" date="2022-12" db="EMBL/GenBank/DDBJ databases">
        <title>Draft genome sequence of the thermophilic strain Brevibacillus thermoruber HT42, isolated from Los Humeros, Puebla, Mexico, with biotechnological potential.</title>
        <authorList>
            <person name="Lara Sanchez J."/>
            <person name="Solis Palacios R."/>
            <person name="Bustos Baena A.S."/>
            <person name="Ruz Baez A.E."/>
            <person name="Espinosa Luna G."/>
            <person name="Oliart Ros R.M."/>
        </authorList>
    </citation>
    <scope>NUCLEOTIDE SEQUENCE</scope>
    <source>
        <strain evidence="4">HT42</strain>
    </source>
</reference>
<evidence type="ECO:0000256" key="2">
    <source>
        <dbReference type="SAM" id="MobiDB-lite"/>
    </source>
</evidence>
<comment type="caution">
    <text evidence="4">The sequence shown here is derived from an EMBL/GenBank/DDBJ whole genome shotgun (WGS) entry which is preliminary data.</text>
</comment>
<organism evidence="4 5">
    <name type="scientific">Brevibacillus thermoruber</name>
    <dbReference type="NCBI Taxonomy" id="33942"/>
    <lineage>
        <taxon>Bacteria</taxon>
        <taxon>Bacillati</taxon>
        <taxon>Bacillota</taxon>
        <taxon>Bacilli</taxon>
        <taxon>Bacillales</taxon>
        <taxon>Paenibacillaceae</taxon>
        <taxon>Brevibacillus</taxon>
    </lineage>
</organism>
<evidence type="ECO:0000259" key="3">
    <source>
        <dbReference type="Pfam" id="PF00535"/>
    </source>
</evidence>
<dbReference type="PANTHER" id="PTHR43685">
    <property type="entry name" value="GLYCOSYLTRANSFERASE"/>
    <property type="match status" value="1"/>
</dbReference>
<accession>A0A9X3TUM7</accession>
<dbReference type="CDD" id="cd06433">
    <property type="entry name" value="GT_2_WfgS_like"/>
    <property type="match status" value="1"/>
</dbReference>
<dbReference type="Pfam" id="PF00535">
    <property type="entry name" value="Glycos_transf_2"/>
    <property type="match status" value="1"/>
</dbReference>
<comment type="similarity">
    <text evidence="1">Belongs to the glycosyltransferase 2 family.</text>
</comment>
<feature type="region of interest" description="Disordered" evidence="2">
    <location>
        <begin position="247"/>
        <end position="272"/>
    </location>
</feature>
<dbReference type="SUPFAM" id="SSF53448">
    <property type="entry name" value="Nucleotide-diphospho-sugar transferases"/>
    <property type="match status" value="1"/>
</dbReference>
<keyword evidence="5" id="KW-1185">Reference proteome</keyword>
<dbReference type="Proteomes" id="UP001151071">
    <property type="component" value="Unassembled WGS sequence"/>
</dbReference>
<gene>
    <name evidence="4" type="ORF">O3V59_21210</name>
</gene>
<evidence type="ECO:0000256" key="1">
    <source>
        <dbReference type="ARBA" id="ARBA00006739"/>
    </source>
</evidence>
<protein>
    <submittedName>
        <fullName evidence="4">Glycosyltransferase family 2 protein</fullName>
    </submittedName>
</protein>
<dbReference type="InterPro" id="IPR029044">
    <property type="entry name" value="Nucleotide-diphossugar_trans"/>
</dbReference>
<dbReference type="Gene3D" id="3.90.550.10">
    <property type="entry name" value="Spore Coat Polysaccharide Biosynthesis Protein SpsA, Chain A"/>
    <property type="match status" value="1"/>
</dbReference>
<evidence type="ECO:0000313" key="5">
    <source>
        <dbReference type="Proteomes" id="UP001151071"/>
    </source>
</evidence>
<dbReference type="InterPro" id="IPR050834">
    <property type="entry name" value="Glycosyltransf_2"/>
</dbReference>
<dbReference type="PANTHER" id="PTHR43685:SF11">
    <property type="entry name" value="GLYCOSYLTRANSFERASE TAGX-RELATED"/>
    <property type="match status" value="1"/>
</dbReference>
<feature type="domain" description="Glycosyltransferase 2-like" evidence="3">
    <location>
        <begin position="10"/>
        <end position="167"/>
    </location>
</feature>
<dbReference type="AlphaFoldDB" id="A0A9X3TUM7"/>
<dbReference type="InterPro" id="IPR001173">
    <property type="entry name" value="Glyco_trans_2-like"/>
</dbReference>